<evidence type="ECO:0000256" key="1">
    <source>
        <dbReference type="SAM" id="Phobius"/>
    </source>
</evidence>
<feature type="transmembrane region" description="Helical" evidence="1">
    <location>
        <begin position="141"/>
        <end position="158"/>
    </location>
</feature>
<name>A0A2U9IM30_9CREN</name>
<dbReference type="EMBL" id="CP029288">
    <property type="protein sequence ID" value="AWR97086.1"/>
    <property type="molecule type" value="Genomic_DNA"/>
</dbReference>
<feature type="transmembrane region" description="Helical" evidence="1">
    <location>
        <begin position="233"/>
        <end position="250"/>
    </location>
</feature>
<gene>
    <name evidence="2" type="ORF">DFR86_05590</name>
</gene>
<sequence length="276" mass="31918">MLSLLAKVKDKFSIDSINNIYDLELKILKDANIPTKNSILTIRKAMKINITLMKRKIDNLILISLTNLSIMFLSILYSILYKNPNIILTALITGIFSISYIYYIDIFKTERFHIGKKELVILIPFSIIFFPFSIPSLIFKTIIALAISQLLIIKFNLIKDNYYEELEKSKQLLNKELKSIILYKTAIAEKLARLNSYYNRKITEIRDKTKLLNLANLLLPLTIYPLFKFINNYGILLLFVSSILVSMILTKTTRLALLQPKIIIYYCSIAAIFSLL</sequence>
<dbReference type="OrthoDB" id="387291at2157"/>
<protein>
    <submittedName>
        <fullName evidence="2">Uncharacterized protein</fullName>
    </submittedName>
</protein>
<keyword evidence="3" id="KW-1185">Reference proteome</keyword>
<organism evidence="2 3">
    <name type="scientific">Acidianus sulfidivorans JP7</name>
    <dbReference type="NCBI Taxonomy" id="619593"/>
    <lineage>
        <taxon>Archaea</taxon>
        <taxon>Thermoproteota</taxon>
        <taxon>Thermoprotei</taxon>
        <taxon>Sulfolobales</taxon>
        <taxon>Sulfolobaceae</taxon>
        <taxon>Acidianus</taxon>
    </lineage>
</organism>
<reference evidence="2 3" key="1">
    <citation type="submission" date="2018-05" db="EMBL/GenBank/DDBJ databases">
        <title>Complete Genome Sequences of Extremely Thermoacidophilic, Metal-Mobilizing Type-Strain Members of the Archaeal Family Sulfolobaceae: Acidianus brierleyi DSM-1651T, Acidianus sulfidivorans DSM-18786T, Metallosphaera hakonensis DSM-7519T, and Metallosphaera prunae DSM-10039T.</title>
        <authorList>
            <person name="Counts J.A."/>
            <person name="Kelly R.M."/>
        </authorList>
    </citation>
    <scope>NUCLEOTIDE SEQUENCE [LARGE SCALE GENOMIC DNA]</scope>
    <source>
        <strain evidence="2 3">JP7</strain>
    </source>
</reference>
<dbReference type="Proteomes" id="UP000248410">
    <property type="component" value="Chromosome"/>
</dbReference>
<feature type="transmembrane region" description="Helical" evidence="1">
    <location>
        <begin position="257"/>
        <end position="275"/>
    </location>
</feature>
<dbReference type="RefSeq" id="WP_110379976.1">
    <property type="nucleotide sequence ID" value="NZ_CP029288.2"/>
</dbReference>
<dbReference type="KEGG" id="asul:DFR86_05590"/>
<keyword evidence="1" id="KW-0472">Membrane</keyword>
<keyword evidence="1" id="KW-1133">Transmembrane helix</keyword>
<feature type="transmembrane region" description="Helical" evidence="1">
    <location>
        <begin position="86"/>
        <end position="107"/>
    </location>
</feature>
<accession>A0A2U9IM30</accession>
<evidence type="ECO:0000313" key="2">
    <source>
        <dbReference type="EMBL" id="AWR97086.1"/>
    </source>
</evidence>
<dbReference type="GeneID" id="36837421"/>
<dbReference type="AlphaFoldDB" id="A0A2U9IM30"/>
<proteinExistence type="predicted"/>
<evidence type="ECO:0000313" key="3">
    <source>
        <dbReference type="Proteomes" id="UP000248410"/>
    </source>
</evidence>
<feature type="transmembrane region" description="Helical" evidence="1">
    <location>
        <begin position="60"/>
        <end position="80"/>
    </location>
</feature>
<keyword evidence="1" id="KW-0812">Transmembrane</keyword>